<dbReference type="EMBL" id="MZGW01000003">
    <property type="protein sequence ID" value="OPJ55766.1"/>
    <property type="molecule type" value="Genomic_DNA"/>
</dbReference>
<dbReference type="PANTHER" id="PTHR35791">
    <property type="entry name" value="UPF0754 MEMBRANE PROTEIN YHEB"/>
    <property type="match status" value="1"/>
</dbReference>
<gene>
    <name evidence="7" type="ORF">CLOTH_09440</name>
</gene>
<evidence type="ECO:0000313" key="8">
    <source>
        <dbReference type="Proteomes" id="UP000190140"/>
    </source>
</evidence>
<reference evidence="7 8" key="1">
    <citation type="submission" date="2017-03" db="EMBL/GenBank/DDBJ databases">
        <title>Genome sequence of Clostridium thermoalcaliphilum DSM 7309.</title>
        <authorList>
            <person name="Poehlein A."/>
            <person name="Daniel R."/>
        </authorList>
    </citation>
    <scope>NUCLEOTIDE SEQUENCE [LARGE SCALE GENOMIC DNA]</scope>
    <source>
        <strain evidence="7 8">DSM 7309</strain>
    </source>
</reference>
<evidence type="ECO:0000256" key="2">
    <source>
        <dbReference type="ARBA" id="ARBA00008053"/>
    </source>
</evidence>
<dbReference type="GO" id="GO:0012505">
    <property type="term" value="C:endomembrane system"/>
    <property type="evidence" value="ECO:0007669"/>
    <property type="project" value="UniProtKB-SubCell"/>
</dbReference>
<dbReference type="Proteomes" id="UP000190140">
    <property type="component" value="Unassembled WGS sequence"/>
</dbReference>
<dbReference type="AlphaFoldDB" id="A0A1V4I722"/>
<name>A0A1V4I722_9FIRM</name>
<dbReference type="PANTHER" id="PTHR35791:SF1">
    <property type="entry name" value="UPF0754 MEMBRANE PROTEIN YHEB"/>
    <property type="match status" value="1"/>
</dbReference>
<keyword evidence="8" id="KW-1185">Reference proteome</keyword>
<feature type="transmembrane region" description="Helical" evidence="6">
    <location>
        <begin position="178"/>
        <end position="197"/>
    </location>
</feature>
<dbReference type="OrthoDB" id="9787430at2"/>
<keyword evidence="3 6" id="KW-0812">Transmembrane</keyword>
<dbReference type="InterPro" id="IPR007383">
    <property type="entry name" value="DUF445"/>
</dbReference>
<evidence type="ECO:0000256" key="4">
    <source>
        <dbReference type="ARBA" id="ARBA00022989"/>
    </source>
</evidence>
<proteinExistence type="inferred from homology"/>
<dbReference type="RefSeq" id="WP_079411702.1">
    <property type="nucleotide sequence ID" value="NZ_MZGW01000003.1"/>
</dbReference>
<dbReference type="Pfam" id="PF04286">
    <property type="entry name" value="DUF445"/>
    <property type="match status" value="1"/>
</dbReference>
<organism evidence="7 8">
    <name type="scientific">Alkalithermobacter paradoxus</name>
    <dbReference type="NCBI Taxonomy" id="29349"/>
    <lineage>
        <taxon>Bacteria</taxon>
        <taxon>Bacillati</taxon>
        <taxon>Bacillota</taxon>
        <taxon>Clostridia</taxon>
        <taxon>Peptostreptococcales</taxon>
        <taxon>Tepidibacteraceae</taxon>
        <taxon>Alkalithermobacter</taxon>
    </lineage>
</organism>
<evidence type="ECO:0000313" key="7">
    <source>
        <dbReference type="EMBL" id="OPJ55766.1"/>
    </source>
</evidence>
<evidence type="ECO:0000256" key="5">
    <source>
        <dbReference type="ARBA" id="ARBA00023136"/>
    </source>
</evidence>
<evidence type="ECO:0000256" key="6">
    <source>
        <dbReference type="SAM" id="Phobius"/>
    </source>
</evidence>
<evidence type="ECO:0000256" key="3">
    <source>
        <dbReference type="ARBA" id="ARBA00022692"/>
    </source>
</evidence>
<sequence length="198" mass="22384">MLRILFLATIGALIGWTTNIIAIKLIFRPLNPIKIPILNIEIVGLIPKRRKEVANSIGKVVEKELLSIEEIMNKMVQNEDKKNLVKIIKTKISKIVDEKMPPFIPSAFKVMIAEYMDKVIEEEAEKLITNLSEDLINKASSRIKIGEMVEDKINQFDLEKLESIILDIASKELKHIEVLGAVLGFVIGIIQGIIINYI</sequence>
<dbReference type="STRING" id="29349.CLOTH_09440"/>
<evidence type="ECO:0000256" key="1">
    <source>
        <dbReference type="ARBA" id="ARBA00004308"/>
    </source>
</evidence>
<protein>
    <recommendedName>
        <fullName evidence="9">DUF445 domain-containing protein</fullName>
    </recommendedName>
</protein>
<accession>A0A1V4I722</accession>
<evidence type="ECO:0008006" key="9">
    <source>
        <dbReference type="Google" id="ProtNLM"/>
    </source>
</evidence>
<comment type="similarity">
    <text evidence="2">Belongs to the UPF0754 family.</text>
</comment>
<comment type="subcellular location">
    <subcellularLocation>
        <location evidence="1">Endomembrane system</location>
    </subcellularLocation>
</comment>
<keyword evidence="5 6" id="KW-0472">Membrane</keyword>
<comment type="caution">
    <text evidence="7">The sequence shown here is derived from an EMBL/GenBank/DDBJ whole genome shotgun (WGS) entry which is preliminary data.</text>
</comment>
<keyword evidence="4 6" id="KW-1133">Transmembrane helix</keyword>